<evidence type="ECO:0000313" key="2">
    <source>
        <dbReference type="Proteomes" id="UP000054359"/>
    </source>
</evidence>
<gene>
    <name evidence="1" type="ORF">X975_23996</name>
</gene>
<proteinExistence type="predicted"/>
<name>A0A087TL63_STEMI</name>
<reference evidence="1 2" key="1">
    <citation type="submission" date="2013-11" db="EMBL/GenBank/DDBJ databases">
        <title>Genome sequencing of Stegodyphus mimosarum.</title>
        <authorList>
            <person name="Bechsgaard J."/>
        </authorList>
    </citation>
    <scope>NUCLEOTIDE SEQUENCE [LARGE SCALE GENOMIC DNA]</scope>
</reference>
<dbReference type="AlphaFoldDB" id="A0A087TL63"/>
<dbReference type="Proteomes" id="UP000054359">
    <property type="component" value="Unassembled WGS sequence"/>
</dbReference>
<protein>
    <submittedName>
        <fullName evidence="1">Uncharacterized protein</fullName>
    </submittedName>
</protein>
<keyword evidence="2" id="KW-1185">Reference proteome</keyword>
<accession>A0A087TL63</accession>
<feature type="non-terminal residue" evidence="1">
    <location>
        <position position="59"/>
    </location>
</feature>
<dbReference type="EMBL" id="KK115725">
    <property type="protein sequence ID" value="KFM65852.1"/>
    <property type="molecule type" value="Genomic_DNA"/>
</dbReference>
<sequence length="59" mass="7069">MKDAVLKLLLIRTYLSLHFICLNFGKKMYFCKMSTRTSKKYLKIMMLIVQLLRIPTQKL</sequence>
<organism evidence="1 2">
    <name type="scientific">Stegodyphus mimosarum</name>
    <name type="common">African social velvet spider</name>
    <dbReference type="NCBI Taxonomy" id="407821"/>
    <lineage>
        <taxon>Eukaryota</taxon>
        <taxon>Metazoa</taxon>
        <taxon>Ecdysozoa</taxon>
        <taxon>Arthropoda</taxon>
        <taxon>Chelicerata</taxon>
        <taxon>Arachnida</taxon>
        <taxon>Araneae</taxon>
        <taxon>Araneomorphae</taxon>
        <taxon>Entelegynae</taxon>
        <taxon>Eresoidea</taxon>
        <taxon>Eresidae</taxon>
        <taxon>Stegodyphus</taxon>
    </lineage>
</organism>
<evidence type="ECO:0000313" key="1">
    <source>
        <dbReference type="EMBL" id="KFM65852.1"/>
    </source>
</evidence>